<reference evidence="1 2" key="1">
    <citation type="submission" date="2018-11" db="EMBL/GenBank/DDBJ databases">
        <authorList>
            <consortium name="Pathogen Informatics"/>
        </authorList>
    </citation>
    <scope>NUCLEOTIDE SEQUENCE [LARGE SCALE GENOMIC DNA]</scope>
    <source>
        <strain>Denwood</strain>
        <strain evidence="2">Zambia</strain>
    </source>
</reference>
<name>A0A183PYI3_9TREM</name>
<keyword evidence="2" id="KW-1185">Reference proteome</keyword>
<accession>A0A183PYI3</accession>
<dbReference type="AlphaFoldDB" id="A0A183PYI3"/>
<dbReference type="Proteomes" id="UP000269396">
    <property type="component" value="Unassembled WGS sequence"/>
</dbReference>
<protein>
    <submittedName>
        <fullName evidence="1">Uncharacterized protein</fullName>
    </submittedName>
</protein>
<dbReference type="EMBL" id="UZAL01042274">
    <property type="protein sequence ID" value="VDP79787.1"/>
    <property type="molecule type" value="Genomic_DNA"/>
</dbReference>
<sequence length="52" mass="6146">MPYSTYLNNCVQQINLEQYENIPINNDIYENQHVVQLNSMDINCKVVNQVMI</sequence>
<gene>
    <name evidence="1" type="ORF">SMTD_LOCUS19419</name>
</gene>
<evidence type="ECO:0000313" key="1">
    <source>
        <dbReference type="EMBL" id="VDP79787.1"/>
    </source>
</evidence>
<proteinExistence type="predicted"/>
<organism evidence="1 2">
    <name type="scientific">Schistosoma mattheei</name>
    <dbReference type="NCBI Taxonomy" id="31246"/>
    <lineage>
        <taxon>Eukaryota</taxon>
        <taxon>Metazoa</taxon>
        <taxon>Spiralia</taxon>
        <taxon>Lophotrochozoa</taxon>
        <taxon>Platyhelminthes</taxon>
        <taxon>Trematoda</taxon>
        <taxon>Digenea</taxon>
        <taxon>Strigeidida</taxon>
        <taxon>Schistosomatoidea</taxon>
        <taxon>Schistosomatidae</taxon>
        <taxon>Schistosoma</taxon>
    </lineage>
</organism>
<evidence type="ECO:0000313" key="2">
    <source>
        <dbReference type="Proteomes" id="UP000269396"/>
    </source>
</evidence>